<dbReference type="GO" id="GO:0008324">
    <property type="term" value="F:monoatomic cation transmembrane transporter activity"/>
    <property type="evidence" value="ECO:0007669"/>
    <property type="project" value="InterPro"/>
</dbReference>
<feature type="transmembrane region" description="Helical" evidence="10">
    <location>
        <begin position="87"/>
        <end position="113"/>
    </location>
</feature>
<dbReference type="NCBIfam" id="NF003715">
    <property type="entry name" value="PRK05326.1-2"/>
    <property type="match status" value="1"/>
</dbReference>
<evidence type="ECO:0000256" key="10">
    <source>
        <dbReference type="SAM" id="Phobius"/>
    </source>
</evidence>
<evidence type="ECO:0000256" key="7">
    <source>
        <dbReference type="ARBA" id="ARBA00022989"/>
    </source>
</evidence>
<evidence type="ECO:0000256" key="6">
    <source>
        <dbReference type="ARBA" id="ARBA00022692"/>
    </source>
</evidence>
<dbReference type="GO" id="GO:0005886">
    <property type="term" value="C:plasma membrane"/>
    <property type="evidence" value="ECO:0007669"/>
    <property type="project" value="UniProtKB-SubCell"/>
</dbReference>
<dbReference type="OrthoDB" id="9810759at2"/>
<organism evidence="12 13">
    <name type="scientific">Algoriphagus locisalis</name>
    <dbReference type="NCBI Taxonomy" id="305507"/>
    <lineage>
        <taxon>Bacteria</taxon>
        <taxon>Pseudomonadati</taxon>
        <taxon>Bacteroidota</taxon>
        <taxon>Cytophagia</taxon>
        <taxon>Cytophagales</taxon>
        <taxon>Cyclobacteriaceae</taxon>
        <taxon>Algoriphagus</taxon>
    </lineage>
</organism>
<evidence type="ECO:0000256" key="1">
    <source>
        <dbReference type="ARBA" id="ARBA00004651"/>
    </source>
</evidence>
<keyword evidence="8" id="KW-0406">Ion transport</keyword>
<feature type="transmembrane region" description="Helical" evidence="10">
    <location>
        <begin position="119"/>
        <end position="140"/>
    </location>
</feature>
<feature type="transmembrane region" description="Helical" evidence="10">
    <location>
        <begin position="299"/>
        <end position="323"/>
    </location>
</feature>
<evidence type="ECO:0000256" key="3">
    <source>
        <dbReference type="ARBA" id="ARBA00022449"/>
    </source>
</evidence>
<keyword evidence="7 10" id="KW-1133">Transmembrane helix</keyword>
<protein>
    <submittedName>
        <fullName evidence="12">Potassium/proton antiporter, CPA1 family</fullName>
    </submittedName>
</protein>
<evidence type="ECO:0000313" key="12">
    <source>
        <dbReference type="EMBL" id="SFU08848.1"/>
    </source>
</evidence>
<evidence type="ECO:0000259" key="11">
    <source>
        <dbReference type="PROSITE" id="PS51202"/>
    </source>
</evidence>
<dbReference type="PANTHER" id="PTHR32507">
    <property type="entry name" value="NA(+)/H(+) ANTIPORTER 1"/>
    <property type="match status" value="1"/>
</dbReference>
<evidence type="ECO:0000256" key="5">
    <source>
        <dbReference type="ARBA" id="ARBA00022538"/>
    </source>
</evidence>
<dbReference type="SUPFAM" id="SSF116726">
    <property type="entry name" value="TrkA C-terminal domain-like"/>
    <property type="match status" value="1"/>
</dbReference>
<dbReference type="EMBL" id="FPBF01000006">
    <property type="protein sequence ID" value="SFU08848.1"/>
    <property type="molecule type" value="Genomic_DNA"/>
</dbReference>
<evidence type="ECO:0000256" key="9">
    <source>
        <dbReference type="ARBA" id="ARBA00023136"/>
    </source>
</evidence>
<dbReference type="InterPro" id="IPR036721">
    <property type="entry name" value="RCK_C_sf"/>
</dbReference>
<feature type="transmembrane region" description="Helical" evidence="10">
    <location>
        <begin position="6"/>
        <end position="23"/>
    </location>
</feature>
<feature type="transmembrane region" description="Helical" evidence="10">
    <location>
        <begin position="58"/>
        <end position="75"/>
    </location>
</feature>
<feature type="domain" description="RCK C-terminal" evidence="11">
    <location>
        <begin position="404"/>
        <end position="486"/>
    </location>
</feature>
<keyword evidence="9 10" id="KW-0472">Membrane</keyword>
<feature type="transmembrane region" description="Helical" evidence="10">
    <location>
        <begin position="191"/>
        <end position="210"/>
    </location>
</feature>
<dbReference type="GO" id="GO:0006813">
    <property type="term" value="P:potassium ion transport"/>
    <property type="evidence" value="ECO:0007669"/>
    <property type="project" value="UniProtKB-KW"/>
</dbReference>
<feature type="transmembrane region" description="Helical" evidence="10">
    <location>
        <begin position="335"/>
        <end position="358"/>
    </location>
</feature>
<keyword evidence="5" id="KW-0630">Potassium</keyword>
<feature type="transmembrane region" description="Helical" evidence="10">
    <location>
        <begin position="222"/>
        <end position="239"/>
    </location>
</feature>
<evidence type="ECO:0000256" key="2">
    <source>
        <dbReference type="ARBA" id="ARBA00022448"/>
    </source>
</evidence>
<dbReference type="Gene3D" id="3.30.70.1450">
    <property type="entry name" value="Regulator of K+ conductance, C-terminal domain"/>
    <property type="match status" value="1"/>
</dbReference>
<dbReference type="PANTHER" id="PTHR32507:SF7">
    <property type="entry name" value="K(+)_H(+) ANTIPORTER NHAP2"/>
    <property type="match status" value="1"/>
</dbReference>
<name>A0A1I7DAU4_9BACT</name>
<feature type="transmembrane region" description="Helical" evidence="10">
    <location>
        <begin position="245"/>
        <end position="263"/>
    </location>
</feature>
<dbReference type="GO" id="GO:1902600">
    <property type="term" value="P:proton transmembrane transport"/>
    <property type="evidence" value="ECO:0007669"/>
    <property type="project" value="InterPro"/>
</dbReference>
<dbReference type="InterPro" id="IPR006037">
    <property type="entry name" value="RCK_C"/>
</dbReference>
<dbReference type="InterPro" id="IPR038770">
    <property type="entry name" value="Na+/solute_symporter_sf"/>
</dbReference>
<evidence type="ECO:0000313" key="13">
    <source>
        <dbReference type="Proteomes" id="UP000199673"/>
    </source>
</evidence>
<evidence type="ECO:0000256" key="8">
    <source>
        <dbReference type="ARBA" id="ARBA00023065"/>
    </source>
</evidence>
<dbReference type="Pfam" id="PF00999">
    <property type="entry name" value="Na_H_Exchanger"/>
    <property type="match status" value="1"/>
</dbReference>
<dbReference type="AlphaFoldDB" id="A0A1I7DAU4"/>
<dbReference type="Proteomes" id="UP000199673">
    <property type="component" value="Unassembled WGS sequence"/>
</dbReference>
<feature type="transmembrane region" description="Helical" evidence="10">
    <location>
        <begin position="364"/>
        <end position="391"/>
    </location>
</feature>
<dbReference type="InterPro" id="IPR006153">
    <property type="entry name" value="Cation/H_exchanger_TM"/>
</dbReference>
<feature type="transmembrane region" description="Helical" evidence="10">
    <location>
        <begin position="30"/>
        <end position="52"/>
    </location>
</feature>
<dbReference type="NCBIfam" id="NF003716">
    <property type="entry name" value="PRK05326.1-3"/>
    <property type="match status" value="1"/>
</dbReference>
<keyword evidence="3" id="KW-0050">Antiport</keyword>
<keyword evidence="13" id="KW-1185">Reference proteome</keyword>
<dbReference type="GO" id="GO:0015297">
    <property type="term" value="F:antiporter activity"/>
    <property type="evidence" value="ECO:0007669"/>
    <property type="project" value="UniProtKB-KW"/>
</dbReference>
<keyword evidence="6 10" id="KW-0812">Transmembrane</keyword>
<dbReference type="Gene3D" id="1.20.1530.20">
    <property type="match status" value="1"/>
</dbReference>
<keyword evidence="4" id="KW-1003">Cell membrane</keyword>
<dbReference type="PROSITE" id="PS51202">
    <property type="entry name" value="RCK_C"/>
    <property type="match status" value="1"/>
</dbReference>
<dbReference type="RefSeq" id="WP_091696428.1">
    <property type="nucleotide sequence ID" value="NZ_FPBF01000006.1"/>
</dbReference>
<reference evidence="13" key="1">
    <citation type="submission" date="2016-10" db="EMBL/GenBank/DDBJ databases">
        <authorList>
            <person name="Varghese N."/>
            <person name="Submissions S."/>
        </authorList>
    </citation>
    <scope>NUCLEOTIDE SEQUENCE [LARGE SCALE GENOMIC DNA]</scope>
    <source>
        <strain evidence="13">DSM 23445</strain>
    </source>
</reference>
<accession>A0A1I7DAU4</accession>
<keyword evidence="2" id="KW-0813">Transport</keyword>
<sequence>MIFTAQNIILVSSLLLLAGVLASRTSGKTGIPLLLIFLGVGMLAGSDGIGGIKFDNPAITQLLGIIALTYILFSGGMDTKWPSIKPVLWAGVSLSTIGVLLTSMSLGGFVYWITDLTLLESMLLGAIVSSTDAAAVFSVLRAKSLGLKGNLRPLLELESGSNDPMAYFLTISILGFITLDTNSVWEIIPLFLIQMAVGGLLGWLFGRAIVLLINKVKLDFEGLYPVMLLAMVLITYTVVDLCKGNGFLAVYIAAITVGNANMAHKKSLMKFFDGVAWLMQVVMFITLGLLVFPKQLFPVVGIALGAAMFLIFIARPLGVFLALSFFKFSLKEKTFISWVGLRGAVPIVFATLPLIAGIEMSWTLFHIVFFIVLTSVAIQAPTLPLAAKLLGLALPAELKRKTLLDLELSDDFRNAVMEIRLEKDSVANGKKILEIGFPPSSLVVVVKRDNKFITPNGHTELMEGDNLMIMLEDSSQEPTIQKLLQVGK</sequence>
<evidence type="ECO:0000256" key="4">
    <source>
        <dbReference type="ARBA" id="ARBA00022475"/>
    </source>
</evidence>
<feature type="transmembrane region" description="Helical" evidence="10">
    <location>
        <begin position="275"/>
        <end position="293"/>
    </location>
</feature>
<keyword evidence="5" id="KW-0633">Potassium transport</keyword>
<gene>
    <name evidence="12" type="ORF">SAMN04489724_3847</name>
</gene>
<proteinExistence type="predicted"/>
<dbReference type="Pfam" id="PF02080">
    <property type="entry name" value="TrkA_C"/>
    <property type="match status" value="1"/>
</dbReference>
<comment type="subcellular location">
    <subcellularLocation>
        <location evidence="1">Cell membrane</location>
        <topology evidence="1">Multi-pass membrane protein</topology>
    </subcellularLocation>
</comment>